<feature type="compositionally biased region" description="Low complexity" evidence="7">
    <location>
        <begin position="142"/>
        <end position="158"/>
    </location>
</feature>
<dbReference type="Pfam" id="PF19258">
    <property type="entry name" value="KxYKxGKxW_sig"/>
    <property type="match status" value="1"/>
</dbReference>
<gene>
    <name evidence="9" type="ORF">FD35_GL001154</name>
</gene>
<evidence type="ECO:0000259" key="8">
    <source>
        <dbReference type="PROSITE" id="PS50847"/>
    </source>
</evidence>
<evidence type="ECO:0000256" key="2">
    <source>
        <dbReference type="ARBA" id="ARBA00022512"/>
    </source>
</evidence>
<evidence type="ECO:0000313" key="9">
    <source>
        <dbReference type="EMBL" id="KRL56860.1"/>
    </source>
</evidence>
<dbReference type="STRING" id="1114972.FD35_GL001154"/>
<evidence type="ECO:0000256" key="4">
    <source>
        <dbReference type="ARBA" id="ARBA00022729"/>
    </source>
</evidence>
<dbReference type="PROSITE" id="PS50847">
    <property type="entry name" value="GRAM_POS_ANCHORING"/>
    <property type="match status" value="1"/>
</dbReference>
<dbReference type="eggNOG" id="COG3210">
    <property type="taxonomic scope" value="Bacteria"/>
</dbReference>
<feature type="compositionally biased region" description="Polar residues" evidence="7">
    <location>
        <begin position="2617"/>
        <end position="2639"/>
    </location>
</feature>
<dbReference type="Pfam" id="PF17883">
    <property type="entry name" value="MBG"/>
    <property type="match status" value="5"/>
</dbReference>
<keyword evidence="4" id="KW-0732">Signal</keyword>
<dbReference type="Gene3D" id="3.10.430.110">
    <property type="match status" value="5"/>
</dbReference>
<dbReference type="InterPro" id="IPR013378">
    <property type="entry name" value="InlB-like_B-rpt"/>
</dbReference>
<dbReference type="InterPro" id="IPR013783">
    <property type="entry name" value="Ig-like_fold"/>
</dbReference>
<feature type="domain" description="Gram-positive cocci surface proteins LPxTG" evidence="8">
    <location>
        <begin position="2683"/>
        <end position="2722"/>
    </location>
</feature>
<dbReference type="InterPro" id="IPR041286">
    <property type="entry name" value="MBG_2"/>
</dbReference>
<feature type="compositionally biased region" description="Basic and acidic residues" evidence="7">
    <location>
        <begin position="2676"/>
        <end position="2688"/>
    </location>
</feature>
<feature type="compositionally biased region" description="Polar residues" evidence="7">
    <location>
        <begin position="159"/>
        <end position="194"/>
    </location>
</feature>
<dbReference type="eggNOG" id="COG2911">
    <property type="taxonomic scope" value="Bacteria"/>
</dbReference>
<name>A0A0R1RJN9_9LACO</name>
<feature type="compositionally biased region" description="Polar residues" evidence="7">
    <location>
        <begin position="2646"/>
        <end position="2673"/>
    </location>
</feature>
<dbReference type="Proteomes" id="UP000051999">
    <property type="component" value="Unassembled WGS sequence"/>
</dbReference>
<dbReference type="InterPro" id="IPR041277">
    <property type="entry name" value="MBG_Lactobacillales"/>
</dbReference>
<dbReference type="Gene3D" id="2.60.40.4270">
    <property type="entry name" value="Listeria-Bacteroides repeat domain"/>
    <property type="match status" value="2"/>
</dbReference>
<organism evidence="9 10">
    <name type="scientific">Furfurilactobacillus rossiae DSM 15814</name>
    <dbReference type="NCBI Taxonomy" id="1114972"/>
    <lineage>
        <taxon>Bacteria</taxon>
        <taxon>Bacillati</taxon>
        <taxon>Bacillota</taxon>
        <taxon>Bacilli</taxon>
        <taxon>Lactobacillales</taxon>
        <taxon>Lactobacillaceae</taxon>
        <taxon>Furfurilactobacillus</taxon>
    </lineage>
</organism>
<evidence type="ECO:0000256" key="6">
    <source>
        <dbReference type="ARBA" id="ARBA00023088"/>
    </source>
</evidence>
<keyword evidence="6" id="KW-0572">Peptidoglycan-anchor</keyword>
<dbReference type="GO" id="GO:0030313">
    <property type="term" value="C:cell envelope"/>
    <property type="evidence" value="ECO:0007669"/>
    <property type="project" value="UniProtKB-SubCell"/>
</dbReference>
<evidence type="ECO:0000256" key="3">
    <source>
        <dbReference type="ARBA" id="ARBA00022525"/>
    </source>
</evidence>
<dbReference type="InterPro" id="IPR022263">
    <property type="entry name" value="KxYKxGKxW"/>
</dbReference>
<dbReference type="PATRIC" id="fig|1114972.6.peg.1169"/>
<dbReference type="eggNOG" id="COG4223">
    <property type="taxonomic scope" value="Bacteria"/>
</dbReference>
<dbReference type="OrthoDB" id="2307220at2"/>
<feature type="region of interest" description="Disordered" evidence="7">
    <location>
        <begin position="142"/>
        <end position="194"/>
    </location>
</feature>
<dbReference type="Pfam" id="PF18676">
    <property type="entry name" value="MBG_2"/>
    <property type="match status" value="3"/>
</dbReference>
<dbReference type="RefSeq" id="WP_017262450.1">
    <property type="nucleotide sequence ID" value="NZ_AUAW01000004.1"/>
</dbReference>
<dbReference type="Pfam" id="PF09479">
    <property type="entry name" value="Flg_new"/>
    <property type="match status" value="2"/>
</dbReference>
<comment type="subcellular location">
    <subcellularLocation>
        <location evidence="1">Cell envelope</location>
    </subcellularLocation>
</comment>
<evidence type="ECO:0000313" key="10">
    <source>
        <dbReference type="Proteomes" id="UP000051999"/>
    </source>
</evidence>
<sequence>MHRHNFNPQVTHKVHFKMFKSKHGWLVAGVTMLSFATANLVGMSQVSADTTSTPNNNQQITEVVSNTGKSTTPSSDIASQATSATSENSQNSAASISSQSNDSNVVNHSLANTSTENNQLSKTQEVDEITLNSQAASANTQATSSAVAHSTSADVTTAKATSESAVNTPSAGSMPSLTPTQQPSSAANASQTTSRAMNLEFVSEDPKSSDETANNVTVTFQNVDGSTKQDTITKGGTADDMADPIMNVPNDGRGGTEQFDGWFYKTSDGISGTKFDFSQPVFNNATIVPKFTRLFNVKFNYPRNNGTDTEGTDATETAAENTTISAPTKVPVASNGQRFVYWYDANTDANKTHLAKKEAPDAYVFGVDKVTHDFELNGYFADVHTVTFHTDGAPVDPQLVPTGSLAKQPTVSRPGYKFIGWTTKSTGVDSSNYTQPGNAFDFSTIINNDTDLYGVWDPQEVHYNIVYWIEKLDQNGQPYATPDDKTTYDVIGKVQADDMALTDSKVTLTDYERNEHFNQLKAKSDPTAAINFATFYPVSSANKFAHVAQNVQILGNGQTNINVYYALNSYTFNFDFKSNHYTLNNQSNTPIYTDDLYVVQNNNTNTKSYVLTAKYGQDISAVWPIVNGNGQYYPYGPRYSNYSYDAHFAGWTGGAARVLWVTKRVALTQDMLTKATTGDGSVINMTPEFLTEGNYNLSETHYYLQSIVQQPTSTNIFYNNKYYDLLTNYEDNFIMSGTQLSSKQIPGTPVIAHQAAIEGVPDDNGTEIFNLYYDRQSYTLSFDDQTPGDKISTHSFLFGASISSANFPTPSRAGYVFDGWYVDANGTQPFTQNGQPEFSTMPARNVTLFAKWTESTYHIHYYADYNDMINGKELTSLAQVYAQNDEAKTPATYNASTIDPDRGRFLNWNYMVGSSAVALKNGLLITRDYNVFGSYDAVHFNIAYQVGSDHKSPVSDNSKYGLGTTIRLADEPANWSANSDEVFLGWSYTDQDGKKHNYLPGDFVKIDHNLVNVSAASADQTLTFTERYATKESTISVTFVPNDPDNQSMPNQVISAEKNSTVRALTQSSLNVFNLPLLGWSTSETTTATTMPSLNDIATGTNNVTLYGHWLKVTLSGSKVYDGKTTDDNQLDTQYTVTLNDVSGNATTLMNSGSLTSADFTRTAGKDVGTYVLSLNQLGLDALRQANPTYDFSNVNLSELPTGSFTIVPKKVRVTPKPGSKVYGQSDPSDIFNVNTPEALNGDPNIGIVIGDDNIYQVKRTLSADGKDGVGTYTISVSAAENPNPNYILVPGDSATFTITPRSILVTANNATKVFGNDDSTFSATSSAIGGNPVSGLVNNDQLNYTVSRETGEKPGNYRISVTNGLNPNYTVTTADGMLTITPVVSVSYVDQDGNQLATVPAKTVNDQQVGNTISIEQPTVVGYALVPSQPTSYTLTDQGNQSVTVKYRQNTTVTANYYVNGTTTKIGDSIVTNGAAGLNYQTSAANVDGYTLVATPDNAQGIYAPTGNTVNYYYTVNYTALPVDSKGNKIANGLLGTGTPGQSIQSSVNLPAIPGYALPETMPTVPDTPGVTVNVVYTPLSESVNVNYYLKGTTNKIKDSTIISGDFNAQYVAPAAQITGYTLDETPANATGTFGTTNKEVAYFYTADTESVESRYLVQGTETALTDPTIVKGAFNTQYATASKDIVGYKLVGTPANATGTFGITNAPVIYEYAPLPESISVNYYLKGTTNKVAASTIVNGFFDGKYSAVAAKVDGYKLAITPANANGTFGTNTAEVNYEYVPLQETISANYYILGTTDKIAATKIMSGNFNSQYTTSAAQIDGYTLSEIPANATGLFATTNDDVNYYYTIDYKATPTIGSSSSSYDGASISSKYVPTLQIQPVSTAYNGTVPNVTLAAEDYTFTNESGQNVDPTAESNVGQYAWQLTATGIQHVQKQLGTAFTQTDLTNISGHYEITPANLIVTTTNNTKVFGEKDSQLTATITGTMGSDVITVSTSRDAGESVGTYNVSSSVNADSQTLRNYTITNTDGIFTITPAVATVSIVKFSKVYDGTAELPTIQFQSEQNLQMPTNLNRDDFVITSVIKGSSDLIQAGTYQVQITASGLKKIQDANKDYTISSVHPGTYFINKKKLSLKATDQHKVVGDQNLDLSFTTAGLISSDSVKAHVEIASNPTPIRNGHYELLVIVDNEDELTNNYDVATDPGSLYVSVKPVSTADIKIGSTQKVYDGQPAVVPNNLFALTMPAFMQQAALTSDDFDISPITGTTDLTGAGTYTIQLNKIGLTKLKAQNIDYSFDGVTSGLYTIQKAKVNAAEFKPVVADKTYNAQPVPSVYTINVPNLIKMPAGLTATDFTILAPTANNQDVGQYSVSLSESGLAKFREANSNLDIIGGPAVATFKVTPAPLTVTMHHAEKTFGDPDSYASDVVGWLDSNPYELVYTRSNMNEDKGTYDVNVAVKNAQNYTVTTLGASLTIKSYADLNVTDITLTQGDTWNPSMNFVNAKNNHGVPVDWQEFIMQNGIVKNADNVNTLKPGVYTVIYIFGDPVVKTATVTVKGPATNVPESANESQLSQASQQDNISVQSQASATSHQENTSSSVHVSQLSQAVQESAMASRVSEQQNNSKTTQSLVQQKSQTLKSRAATDAVTSNVNSQSISVKDPSVSESSVTSKPTFANKEKTTELPHTGEHANTVAAEVGLGLLGTLLALAGLKRRKRDEDSND</sequence>
<feature type="region of interest" description="Disordered" evidence="7">
    <location>
        <begin position="2561"/>
        <end position="2688"/>
    </location>
</feature>
<dbReference type="EMBL" id="AZFF01000002">
    <property type="protein sequence ID" value="KRL56860.1"/>
    <property type="molecule type" value="Genomic_DNA"/>
</dbReference>
<proteinExistence type="predicted"/>
<feature type="compositionally biased region" description="Polar residues" evidence="7">
    <location>
        <begin position="65"/>
        <end position="85"/>
    </location>
</feature>
<reference evidence="9 10" key="1">
    <citation type="journal article" date="2015" name="Genome Announc.">
        <title>Expanding the biotechnology potential of lactobacilli through comparative genomics of 213 strains and associated genera.</title>
        <authorList>
            <person name="Sun Z."/>
            <person name="Harris H.M."/>
            <person name="McCann A."/>
            <person name="Guo C."/>
            <person name="Argimon S."/>
            <person name="Zhang W."/>
            <person name="Yang X."/>
            <person name="Jeffery I.B."/>
            <person name="Cooney J.C."/>
            <person name="Kagawa T.F."/>
            <person name="Liu W."/>
            <person name="Song Y."/>
            <person name="Salvetti E."/>
            <person name="Wrobel A."/>
            <person name="Rasinkangas P."/>
            <person name="Parkhill J."/>
            <person name="Rea M.C."/>
            <person name="O'Sullivan O."/>
            <person name="Ritari J."/>
            <person name="Douillard F.P."/>
            <person name="Paul Ross R."/>
            <person name="Yang R."/>
            <person name="Briner A.E."/>
            <person name="Felis G.E."/>
            <person name="de Vos W.M."/>
            <person name="Barrangou R."/>
            <person name="Klaenhammer T.R."/>
            <person name="Caufield P.W."/>
            <person name="Cui Y."/>
            <person name="Zhang H."/>
            <person name="O'Toole P.W."/>
        </authorList>
    </citation>
    <scope>NUCLEOTIDE SEQUENCE [LARGE SCALE GENOMIC DNA]</scope>
    <source>
        <strain evidence="9 10">DSM 15814</strain>
    </source>
</reference>
<dbReference type="InterPro" id="IPR019931">
    <property type="entry name" value="LPXTG_anchor"/>
</dbReference>
<comment type="caution">
    <text evidence="9">The sequence shown here is derived from an EMBL/GenBank/DDBJ whole genome shotgun (WGS) entry which is preliminary data.</text>
</comment>
<keyword evidence="3" id="KW-0964">Secreted</keyword>
<feature type="compositionally biased region" description="Polar residues" evidence="7">
    <location>
        <begin position="2562"/>
        <end position="2609"/>
    </location>
</feature>
<dbReference type="eggNOG" id="COG4932">
    <property type="taxonomic scope" value="Bacteria"/>
</dbReference>
<evidence type="ECO:0000256" key="5">
    <source>
        <dbReference type="ARBA" id="ARBA00022737"/>
    </source>
</evidence>
<dbReference type="Pfam" id="PF06458">
    <property type="entry name" value="MucBP"/>
    <property type="match status" value="6"/>
</dbReference>
<dbReference type="Pfam" id="PF07523">
    <property type="entry name" value="Big_3"/>
    <property type="match status" value="1"/>
</dbReference>
<dbReference type="InterPro" id="IPR042229">
    <property type="entry name" value="Listeria/Bacterioides_rpt_sf"/>
</dbReference>
<evidence type="ECO:0000256" key="7">
    <source>
        <dbReference type="SAM" id="MobiDB-lite"/>
    </source>
</evidence>
<protein>
    <recommendedName>
        <fullName evidence="8">Gram-positive cocci surface proteins LPxTG domain-containing protein</fullName>
    </recommendedName>
</protein>
<keyword evidence="5" id="KW-0677">Repeat</keyword>
<dbReference type="Pfam" id="PF00746">
    <property type="entry name" value="Gram_pos_anchor"/>
    <property type="match status" value="1"/>
</dbReference>
<accession>A0A0R1RJN9</accession>
<dbReference type="InterPro" id="IPR009459">
    <property type="entry name" value="MucBP_dom"/>
</dbReference>
<dbReference type="Gene3D" id="3.10.20.320">
    <property type="entry name" value="Putative peptidoglycan bound protein (lpxtg motif)"/>
    <property type="match status" value="6"/>
</dbReference>
<keyword evidence="2" id="KW-0134">Cell wall</keyword>
<dbReference type="InterPro" id="IPR022038">
    <property type="entry name" value="Ig-like_bact"/>
</dbReference>
<dbReference type="NCBIfam" id="TIGR01167">
    <property type="entry name" value="LPXTG_anchor"/>
    <property type="match status" value="1"/>
</dbReference>
<dbReference type="Gene3D" id="2.60.40.10">
    <property type="entry name" value="Immunoglobulins"/>
    <property type="match status" value="1"/>
</dbReference>
<feature type="region of interest" description="Disordered" evidence="7">
    <location>
        <begin position="65"/>
        <end position="106"/>
    </location>
</feature>
<dbReference type="NCBIfam" id="TIGR02543">
    <property type="entry name" value="List_Bact_rpt"/>
    <property type="match status" value="1"/>
</dbReference>
<keyword evidence="10" id="KW-1185">Reference proteome</keyword>
<feature type="compositionally biased region" description="Low complexity" evidence="7">
    <location>
        <begin position="86"/>
        <end position="106"/>
    </location>
</feature>
<evidence type="ECO:0000256" key="1">
    <source>
        <dbReference type="ARBA" id="ARBA00004196"/>
    </source>
</evidence>